<dbReference type="OrthoDB" id="9798454at2"/>
<dbReference type="PANTHER" id="PTHR47307">
    <property type="entry name" value="GLUTATHIONE-REGULATED POTASSIUM-EFFLUX SYSTEM ANCILLARY PROTEIN KEFG"/>
    <property type="match status" value="1"/>
</dbReference>
<dbReference type="GO" id="GO:0010181">
    <property type="term" value="F:FMN binding"/>
    <property type="evidence" value="ECO:0007669"/>
    <property type="project" value="TreeGrafter"/>
</dbReference>
<organism evidence="3 4">
    <name type="scientific">Cupriavidus metallidurans</name>
    <dbReference type="NCBI Taxonomy" id="119219"/>
    <lineage>
        <taxon>Bacteria</taxon>
        <taxon>Pseudomonadati</taxon>
        <taxon>Pseudomonadota</taxon>
        <taxon>Betaproteobacteria</taxon>
        <taxon>Burkholderiales</taxon>
        <taxon>Burkholderiaceae</taxon>
        <taxon>Cupriavidus</taxon>
    </lineage>
</organism>
<dbReference type="EMBL" id="CP037900">
    <property type="protein sequence ID" value="QBP11333.1"/>
    <property type="molecule type" value="Genomic_DNA"/>
</dbReference>
<gene>
    <name evidence="3" type="ORF">DDF84_017035</name>
</gene>
<dbReference type="AlphaFoldDB" id="A0A2L0XB43"/>
<proteinExistence type="predicted"/>
<sequence>MDLLQRRILLLPATRWTRSYPDTMTEPPVVVIFAHPSPRRSRVNRPLAEALAALPHVEVRELYRLYVDYDIDVVAEQRLLSTAETLVLQFPVRWYSVPALLKLWLDDVLESGWAFGPGGTALRGKSMLAVVSTGGHADAYGPEGTHGHPIADFLLPLEQTALLCGMTWLPPVVLHDADNADSDAVALHIEHVARHLPALPLPPETQQWTDAELGGEDAP</sequence>
<protein>
    <submittedName>
        <fullName evidence="3">NAD(P)H dehydrogenase</fullName>
    </submittedName>
</protein>
<dbReference type="InterPro" id="IPR003680">
    <property type="entry name" value="Flavodoxin_fold"/>
</dbReference>
<accession>A0A2L0XB43</accession>
<dbReference type="SUPFAM" id="SSF52218">
    <property type="entry name" value="Flavoproteins"/>
    <property type="match status" value="1"/>
</dbReference>
<feature type="domain" description="Flavodoxin-like fold" evidence="2">
    <location>
        <begin position="29"/>
        <end position="194"/>
    </location>
</feature>
<evidence type="ECO:0000259" key="2">
    <source>
        <dbReference type="Pfam" id="PF02525"/>
    </source>
</evidence>
<dbReference type="OMA" id="IWQHPMQ"/>
<evidence type="ECO:0000313" key="3">
    <source>
        <dbReference type="EMBL" id="QBP11333.1"/>
    </source>
</evidence>
<dbReference type="InterPro" id="IPR029039">
    <property type="entry name" value="Flavoprotein-like_sf"/>
</dbReference>
<dbReference type="Pfam" id="PF02525">
    <property type="entry name" value="Flavodoxin_2"/>
    <property type="match status" value="1"/>
</dbReference>
<dbReference type="PANTHER" id="PTHR47307:SF2">
    <property type="entry name" value="GLUTATHIONE-REGULATED POTASSIUM-EFFLUX SYSTEM ANCILLARY PROTEIN KEFF"/>
    <property type="match status" value="1"/>
</dbReference>
<keyword evidence="1" id="KW-0560">Oxidoreductase</keyword>
<reference evidence="3 4" key="1">
    <citation type="submission" date="2019-03" db="EMBL/GenBank/DDBJ databases">
        <title>Comparative insights into the high quality Complete genome sequence of highly metal resistant Cupriavidus metallidurans strain BS1 isolated from a gold-copper mine.</title>
        <authorList>
            <person name="Mazhar H.S."/>
            <person name="Rensing C."/>
        </authorList>
    </citation>
    <scope>NUCLEOTIDE SEQUENCE [LARGE SCALE GENOMIC DNA]</scope>
    <source>
        <strain evidence="3 4">BS1</strain>
    </source>
</reference>
<dbReference type="GO" id="GO:0003955">
    <property type="term" value="F:NAD(P)H dehydrogenase (quinone) activity"/>
    <property type="evidence" value="ECO:0007669"/>
    <property type="project" value="TreeGrafter"/>
</dbReference>
<evidence type="ECO:0000313" key="4">
    <source>
        <dbReference type="Proteomes" id="UP000253772"/>
    </source>
</evidence>
<dbReference type="GO" id="GO:0009055">
    <property type="term" value="F:electron transfer activity"/>
    <property type="evidence" value="ECO:0007669"/>
    <property type="project" value="TreeGrafter"/>
</dbReference>
<dbReference type="Proteomes" id="UP000253772">
    <property type="component" value="Chromosome c1"/>
</dbReference>
<dbReference type="InterPro" id="IPR046980">
    <property type="entry name" value="KefG/KefF"/>
</dbReference>
<dbReference type="Gene3D" id="3.40.50.360">
    <property type="match status" value="1"/>
</dbReference>
<name>A0A2L0XB43_9BURK</name>
<evidence type="ECO:0000256" key="1">
    <source>
        <dbReference type="ARBA" id="ARBA00023002"/>
    </source>
</evidence>